<organism evidence="1 2">
    <name type="scientific">Blastomyces parvus</name>
    <dbReference type="NCBI Taxonomy" id="2060905"/>
    <lineage>
        <taxon>Eukaryota</taxon>
        <taxon>Fungi</taxon>
        <taxon>Dikarya</taxon>
        <taxon>Ascomycota</taxon>
        <taxon>Pezizomycotina</taxon>
        <taxon>Eurotiomycetes</taxon>
        <taxon>Eurotiomycetidae</taxon>
        <taxon>Onygenales</taxon>
        <taxon>Ajellomycetaceae</taxon>
        <taxon>Blastomyces</taxon>
    </lineage>
</organism>
<keyword evidence="2" id="KW-1185">Reference proteome</keyword>
<sequence length="63" mass="7594">MPKPMGEWWVMIWPNWRTISDFSLLRSLHWSNGLPTDKSREVLRGRRPGLFRYDPHVVEMLVD</sequence>
<gene>
    <name evidence="1" type="ORF">GX51_08092</name>
</gene>
<evidence type="ECO:0000313" key="2">
    <source>
        <dbReference type="Proteomes" id="UP000224080"/>
    </source>
</evidence>
<protein>
    <submittedName>
        <fullName evidence="1">Uncharacterized protein</fullName>
    </submittedName>
</protein>
<proteinExistence type="predicted"/>
<dbReference type="EMBL" id="PDNC01000203">
    <property type="protein sequence ID" value="PGG95863.1"/>
    <property type="molecule type" value="Genomic_DNA"/>
</dbReference>
<name>A0A2B7W8K5_9EURO</name>
<comment type="caution">
    <text evidence="1">The sequence shown here is derived from an EMBL/GenBank/DDBJ whole genome shotgun (WGS) entry which is preliminary data.</text>
</comment>
<dbReference type="Proteomes" id="UP000224080">
    <property type="component" value="Unassembled WGS sequence"/>
</dbReference>
<reference evidence="1 2" key="1">
    <citation type="submission" date="2017-10" db="EMBL/GenBank/DDBJ databases">
        <title>Comparative genomics in systemic dimorphic fungi from Ajellomycetaceae.</title>
        <authorList>
            <person name="Munoz J.F."/>
            <person name="Mcewen J.G."/>
            <person name="Clay O.K."/>
            <person name="Cuomo C.A."/>
        </authorList>
    </citation>
    <scope>NUCLEOTIDE SEQUENCE [LARGE SCALE GENOMIC DNA]</scope>
    <source>
        <strain evidence="1 2">UAMH130</strain>
    </source>
</reference>
<accession>A0A2B7W8K5</accession>
<dbReference type="AlphaFoldDB" id="A0A2B7W8K5"/>
<evidence type="ECO:0000313" key="1">
    <source>
        <dbReference type="EMBL" id="PGG95863.1"/>
    </source>
</evidence>